<evidence type="ECO:0008006" key="3">
    <source>
        <dbReference type="Google" id="ProtNLM"/>
    </source>
</evidence>
<reference evidence="1" key="2">
    <citation type="submission" date="2020-11" db="EMBL/GenBank/DDBJ databases">
        <authorList>
            <person name="McCartney M.A."/>
            <person name="Auch B."/>
            <person name="Kono T."/>
            <person name="Mallez S."/>
            <person name="Becker A."/>
            <person name="Gohl D.M."/>
            <person name="Silverstein K.A.T."/>
            <person name="Koren S."/>
            <person name="Bechman K.B."/>
            <person name="Herman A."/>
            <person name="Abrahante J.E."/>
            <person name="Garbe J."/>
        </authorList>
    </citation>
    <scope>NUCLEOTIDE SEQUENCE</scope>
    <source>
        <strain evidence="1">Duluth1</strain>
        <tissue evidence="1">Whole animal</tissue>
    </source>
</reference>
<keyword evidence="2" id="KW-1185">Reference proteome</keyword>
<evidence type="ECO:0000313" key="1">
    <source>
        <dbReference type="EMBL" id="KAH3809486.1"/>
    </source>
</evidence>
<accession>A0A9D4G612</accession>
<organism evidence="1 2">
    <name type="scientific">Dreissena polymorpha</name>
    <name type="common">Zebra mussel</name>
    <name type="synonym">Mytilus polymorpha</name>
    <dbReference type="NCBI Taxonomy" id="45954"/>
    <lineage>
        <taxon>Eukaryota</taxon>
        <taxon>Metazoa</taxon>
        <taxon>Spiralia</taxon>
        <taxon>Lophotrochozoa</taxon>
        <taxon>Mollusca</taxon>
        <taxon>Bivalvia</taxon>
        <taxon>Autobranchia</taxon>
        <taxon>Heteroconchia</taxon>
        <taxon>Euheterodonta</taxon>
        <taxon>Imparidentia</taxon>
        <taxon>Neoheterodontei</taxon>
        <taxon>Myida</taxon>
        <taxon>Dreissenoidea</taxon>
        <taxon>Dreissenidae</taxon>
        <taxon>Dreissena</taxon>
    </lineage>
</organism>
<name>A0A9D4G612_DREPO</name>
<comment type="caution">
    <text evidence="1">The sequence shown here is derived from an EMBL/GenBank/DDBJ whole genome shotgun (WGS) entry which is preliminary data.</text>
</comment>
<dbReference type="AlphaFoldDB" id="A0A9D4G612"/>
<dbReference type="Proteomes" id="UP000828390">
    <property type="component" value="Unassembled WGS sequence"/>
</dbReference>
<proteinExistence type="predicted"/>
<sequence>MKNAVKMLQDQALKAYCSLLSIFDKVQLDIKTKLSLFDAMVVPILLYGSEIWGVYNIKDVDKLHVRFLKNLLGVKQQTPNYAVLGEFGRFPLSILCKERAIRFWLKIMKNRNSPICNIYSDLCNTGSSGCWANRINTLIDHLDFNNIRHNFNYEINYFPSLKNKLRDIFVQEWKGTIQSMSKLQQYCLFKSEFFCEKYLLKIQKYDLLKQFARFRLSSHHLEIEVGRFQGIDRDQRLCRCCNMNVVESEYHFLLCCDNYRHLRLKFIGHISWPTLNLFQTTMTSKKINKILGICKYLKEAMLYRNNSLTELSVP</sequence>
<gene>
    <name evidence="1" type="ORF">DPMN_137857</name>
</gene>
<reference evidence="1" key="1">
    <citation type="journal article" date="2019" name="bioRxiv">
        <title>The Genome of the Zebra Mussel, Dreissena polymorpha: A Resource for Invasive Species Research.</title>
        <authorList>
            <person name="McCartney M.A."/>
            <person name="Auch B."/>
            <person name="Kono T."/>
            <person name="Mallez S."/>
            <person name="Zhang Y."/>
            <person name="Obille A."/>
            <person name="Becker A."/>
            <person name="Abrahante J.E."/>
            <person name="Garbe J."/>
            <person name="Badalamenti J.P."/>
            <person name="Herman A."/>
            <person name="Mangelson H."/>
            <person name="Liachko I."/>
            <person name="Sullivan S."/>
            <person name="Sone E.D."/>
            <person name="Koren S."/>
            <person name="Silverstein K.A.T."/>
            <person name="Beckman K.B."/>
            <person name="Gohl D.M."/>
        </authorList>
    </citation>
    <scope>NUCLEOTIDE SEQUENCE</scope>
    <source>
        <strain evidence="1">Duluth1</strain>
        <tissue evidence="1">Whole animal</tissue>
    </source>
</reference>
<dbReference type="EMBL" id="JAIWYP010000006">
    <property type="protein sequence ID" value="KAH3809486.1"/>
    <property type="molecule type" value="Genomic_DNA"/>
</dbReference>
<protein>
    <recommendedName>
        <fullName evidence="3">Endonuclease-reverse transcriptase</fullName>
    </recommendedName>
</protein>
<evidence type="ECO:0000313" key="2">
    <source>
        <dbReference type="Proteomes" id="UP000828390"/>
    </source>
</evidence>